<dbReference type="GO" id="GO:0005524">
    <property type="term" value="F:ATP binding"/>
    <property type="evidence" value="ECO:0007669"/>
    <property type="project" value="UniProtKB-KW"/>
</dbReference>
<dbReference type="Gene3D" id="1.20.5.4130">
    <property type="match status" value="1"/>
</dbReference>
<dbReference type="InterPro" id="IPR042197">
    <property type="entry name" value="Apaf_helical"/>
</dbReference>
<evidence type="ECO:0000259" key="6">
    <source>
        <dbReference type="Pfam" id="PF00931"/>
    </source>
</evidence>
<evidence type="ECO:0000259" key="7">
    <source>
        <dbReference type="Pfam" id="PF18052"/>
    </source>
</evidence>
<dbReference type="Gene3D" id="1.10.8.430">
    <property type="entry name" value="Helical domain of apoptotic protease-activating factors"/>
    <property type="match status" value="1"/>
</dbReference>
<dbReference type="AlphaFoldDB" id="A0A2G2ZT78"/>
<dbReference type="OMA" id="QCINLAS"/>
<feature type="domain" description="R13L1/DRL21-like LRR repeat region" evidence="8">
    <location>
        <begin position="359"/>
        <end position="451"/>
    </location>
</feature>
<dbReference type="GO" id="GO:0006952">
    <property type="term" value="P:defense response"/>
    <property type="evidence" value="ECO:0007669"/>
    <property type="project" value="UniProtKB-KW"/>
</dbReference>
<evidence type="ECO:0008006" key="11">
    <source>
        <dbReference type="Google" id="ProtNLM"/>
    </source>
</evidence>
<dbReference type="SUPFAM" id="SSF52058">
    <property type="entry name" value="L domain-like"/>
    <property type="match status" value="1"/>
</dbReference>
<keyword evidence="2" id="KW-0677">Repeat</keyword>
<dbReference type="PANTHER" id="PTHR36766">
    <property type="entry name" value="PLANT BROAD-SPECTRUM MILDEW RESISTANCE PROTEIN RPW8"/>
    <property type="match status" value="1"/>
</dbReference>
<reference evidence="9 10" key="2">
    <citation type="journal article" date="2017" name="Genome Biol.">
        <title>New reference genome sequences of hot pepper reveal the massive evolution of plant disease-resistance genes by retroduplication.</title>
        <authorList>
            <person name="Kim S."/>
            <person name="Park J."/>
            <person name="Yeom S.I."/>
            <person name="Kim Y.M."/>
            <person name="Seo E."/>
            <person name="Kim K.T."/>
            <person name="Kim M.S."/>
            <person name="Lee J.M."/>
            <person name="Cheong K."/>
            <person name="Shin H.S."/>
            <person name="Kim S.B."/>
            <person name="Han K."/>
            <person name="Lee J."/>
            <person name="Park M."/>
            <person name="Lee H.A."/>
            <person name="Lee H.Y."/>
            <person name="Lee Y."/>
            <person name="Oh S."/>
            <person name="Lee J.H."/>
            <person name="Choi E."/>
            <person name="Choi E."/>
            <person name="Lee S.E."/>
            <person name="Jeon J."/>
            <person name="Kim H."/>
            <person name="Choi G."/>
            <person name="Song H."/>
            <person name="Lee J."/>
            <person name="Lee S.C."/>
            <person name="Kwon J.K."/>
            <person name="Lee H.Y."/>
            <person name="Koo N."/>
            <person name="Hong Y."/>
            <person name="Kim R.W."/>
            <person name="Kang W.H."/>
            <person name="Huh J.H."/>
            <person name="Kang B.C."/>
            <person name="Yang T.J."/>
            <person name="Lee Y.H."/>
            <person name="Bennetzen J.L."/>
            <person name="Choi D."/>
        </authorList>
    </citation>
    <scope>NUCLEOTIDE SEQUENCE [LARGE SCALE GENOMIC DNA]</scope>
    <source>
        <strain evidence="10">cv. CM334</strain>
    </source>
</reference>
<evidence type="ECO:0000256" key="2">
    <source>
        <dbReference type="ARBA" id="ARBA00022737"/>
    </source>
</evidence>
<dbReference type="Pfam" id="PF00931">
    <property type="entry name" value="NB-ARC"/>
    <property type="match status" value="1"/>
</dbReference>
<protein>
    <recommendedName>
        <fullName evidence="11">Disease resistance protein RGA3</fullName>
    </recommendedName>
</protein>
<evidence type="ECO:0000256" key="3">
    <source>
        <dbReference type="ARBA" id="ARBA00022741"/>
    </source>
</evidence>
<reference evidence="9 10" key="1">
    <citation type="journal article" date="2014" name="Nat. Genet.">
        <title>Genome sequence of the hot pepper provides insights into the evolution of pungency in Capsicum species.</title>
        <authorList>
            <person name="Kim S."/>
            <person name="Park M."/>
            <person name="Yeom S.I."/>
            <person name="Kim Y.M."/>
            <person name="Lee J.M."/>
            <person name="Lee H.A."/>
            <person name="Seo E."/>
            <person name="Choi J."/>
            <person name="Cheong K."/>
            <person name="Kim K.T."/>
            <person name="Jung K."/>
            <person name="Lee G.W."/>
            <person name="Oh S.K."/>
            <person name="Bae C."/>
            <person name="Kim S.B."/>
            <person name="Lee H.Y."/>
            <person name="Kim S.Y."/>
            <person name="Kim M.S."/>
            <person name="Kang B.C."/>
            <person name="Jo Y.D."/>
            <person name="Yang H.B."/>
            <person name="Jeong H.J."/>
            <person name="Kang W.H."/>
            <person name="Kwon J.K."/>
            <person name="Shin C."/>
            <person name="Lim J.Y."/>
            <person name="Park J.H."/>
            <person name="Huh J.H."/>
            <person name="Kim J.S."/>
            <person name="Kim B.D."/>
            <person name="Cohen O."/>
            <person name="Paran I."/>
            <person name="Suh M.C."/>
            <person name="Lee S.B."/>
            <person name="Kim Y.K."/>
            <person name="Shin Y."/>
            <person name="Noh S.J."/>
            <person name="Park J."/>
            <person name="Seo Y.S."/>
            <person name="Kwon S.Y."/>
            <person name="Kim H.A."/>
            <person name="Park J.M."/>
            <person name="Kim H.J."/>
            <person name="Choi S.B."/>
            <person name="Bosland P.W."/>
            <person name="Reeves G."/>
            <person name="Jo S.H."/>
            <person name="Lee B.W."/>
            <person name="Cho H.T."/>
            <person name="Choi H.S."/>
            <person name="Lee M.S."/>
            <person name="Yu Y."/>
            <person name="Do Choi Y."/>
            <person name="Park B.S."/>
            <person name="van Deynze A."/>
            <person name="Ashrafi H."/>
            <person name="Hill T."/>
            <person name="Kim W.T."/>
            <person name="Pai H.S."/>
            <person name="Ahn H.K."/>
            <person name="Yeam I."/>
            <person name="Giovannoni J.J."/>
            <person name="Rose J.K."/>
            <person name="Sorensen I."/>
            <person name="Lee S.J."/>
            <person name="Kim R.W."/>
            <person name="Choi I.Y."/>
            <person name="Choi B.S."/>
            <person name="Lim J.S."/>
            <person name="Lee Y.H."/>
            <person name="Choi D."/>
        </authorList>
    </citation>
    <scope>NUCLEOTIDE SEQUENCE [LARGE SCALE GENOMIC DNA]</scope>
    <source>
        <strain evidence="10">cv. CM334</strain>
    </source>
</reference>
<evidence type="ECO:0000256" key="1">
    <source>
        <dbReference type="ARBA" id="ARBA00022614"/>
    </source>
</evidence>
<dbReference type="SUPFAM" id="SSF52540">
    <property type="entry name" value="P-loop containing nucleoside triphosphate hydrolases"/>
    <property type="match status" value="1"/>
</dbReference>
<gene>
    <name evidence="9" type="ORF">T459_07294</name>
</gene>
<accession>A0A2G2ZT78</accession>
<keyword evidence="1" id="KW-0433">Leucine-rich repeat</keyword>
<dbReference type="Pfam" id="PF18052">
    <property type="entry name" value="Rx_N"/>
    <property type="match status" value="1"/>
</dbReference>
<dbReference type="InterPro" id="IPR041118">
    <property type="entry name" value="Rx_N"/>
</dbReference>
<organism evidence="9 10">
    <name type="scientific">Capsicum annuum</name>
    <name type="common">Capsicum pepper</name>
    <dbReference type="NCBI Taxonomy" id="4072"/>
    <lineage>
        <taxon>Eukaryota</taxon>
        <taxon>Viridiplantae</taxon>
        <taxon>Streptophyta</taxon>
        <taxon>Embryophyta</taxon>
        <taxon>Tracheophyta</taxon>
        <taxon>Spermatophyta</taxon>
        <taxon>Magnoliopsida</taxon>
        <taxon>eudicotyledons</taxon>
        <taxon>Gunneridae</taxon>
        <taxon>Pentapetalae</taxon>
        <taxon>asterids</taxon>
        <taxon>lamiids</taxon>
        <taxon>Solanales</taxon>
        <taxon>Solanaceae</taxon>
        <taxon>Solanoideae</taxon>
        <taxon>Capsiceae</taxon>
        <taxon>Capsicum</taxon>
    </lineage>
</organism>
<dbReference type="InterPro" id="IPR027417">
    <property type="entry name" value="P-loop_NTPase"/>
</dbReference>
<dbReference type="EMBL" id="AYRZ02000003">
    <property type="protein sequence ID" value="PHT85188.1"/>
    <property type="molecule type" value="Genomic_DNA"/>
</dbReference>
<evidence type="ECO:0000259" key="8">
    <source>
        <dbReference type="Pfam" id="PF25019"/>
    </source>
</evidence>
<dbReference type="Pfam" id="PF25019">
    <property type="entry name" value="LRR_R13L1-DRL21"/>
    <property type="match status" value="1"/>
</dbReference>
<dbReference type="GO" id="GO:0043531">
    <property type="term" value="F:ADP binding"/>
    <property type="evidence" value="ECO:0007669"/>
    <property type="project" value="InterPro"/>
</dbReference>
<dbReference type="PRINTS" id="PR00364">
    <property type="entry name" value="DISEASERSIST"/>
</dbReference>
<dbReference type="InterPro" id="IPR002182">
    <property type="entry name" value="NB-ARC"/>
</dbReference>
<dbReference type="Gramene" id="PHT85188">
    <property type="protein sequence ID" value="PHT85188"/>
    <property type="gene ID" value="T459_07294"/>
</dbReference>
<dbReference type="Proteomes" id="UP000222542">
    <property type="component" value="Unassembled WGS sequence"/>
</dbReference>
<dbReference type="GO" id="GO:0051707">
    <property type="term" value="P:response to other organism"/>
    <property type="evidence" value="ECO:0007669"/>
    <property type="project" value="UniProtKB-ARBA"/>
</dbReference>
<keyword evidence="3" id="KW-0547">Nucleotide-binding</keyword>
<evidence type="ECO:0000256" key="4">
    <source>
        <dbReference type="ARBA" id="ARBA00022821"/>
    </source>
</evidence>
<keyword evidence="5" id="KW-0067">ATP-binding</keyword>
<dbReference type="PANTHER" id="PTHR36766:SF40">
    <property type="entry name" value="DISEASE RESISTANCE PROTEIN RGA3"/>
    <property type="match status" value="1"/>
</dbReference>
<feature type="domain" description="NB-ARC" evidence="6">
    <location>
        <begin position="134"/>
        <end position="245"/>
    </location>
</feature>
<sequence length="501" mass="57228">MAEILFGLAAEILKSLGSLDIEEIVSIYGLDDELDKLSDIASSIQAVLIDAEEQQGSSNLVRNWIKRFKKVFFEADDLLDDVITEVKHRKLFHKSVQLNLDRETYSFVCDGEVIGRSDDKKKIADFLLDSKVEENVVVISIVEKIVKSGRGKKDNYLQLDAVQNELRKMLNGKKYLLVLDDVWNEDPLKWSRLKNMLIGVAKGSKILLTTHSDVVVEVSGSVHQHKLGDLSEEKTWTLFEKMAFGCNKESKNSNLVEIGKEIVRKCGAVPLAISNSTLERMISSFSRLQALHLGNLDIEFLPQSFGGLKHLRYLSVSSESIVTLPISITKLHNLQVLKLDDCRELKNLPRDIWRLLSLRHLLSVEFEYGNKEEEDTRDDMIMLEVLQPHQNIEGLGIRNYRGSRFPSWLMVENLDLLLPKLVHLYIKDFHKCQKLPPLWTLPSLHSLGLQNLGGLEVYDDKFMQPSKTPTDECYYLYSLKQIELQGITEKILTQIFCPPHL</sequence>
<comment type="caution">
    <text evidence="9">The sequence shown here is derived from an EMBL/GenBank/DDBJ whole genome shotgun (WGS) entry which is preliminary data.</text>
</comment>
<evidence type="ECO:0000313" key="10">
    <source>
        <dbReference type="Proteomes" id="UP000222542"/>
    </source>
</evidence>
<evidence type="ECO:0000313" key="9">
    <source>
        <dbReference type="EMBL" id="PHT85188.1"/>
    </source>
</evidence>
<keyword evidence="4" id="KW-0611">Plant defense</keyword>
<evidence type="ECO:0000256" key="5">
    <source>
        <dbReference type="ARBA" id="ARBA00022840"/>
    </source>
</evidence>
<proteinExistence type="predicted"/>
<keyword evidence="10" id="KW-1185">Reference proteome</keyword>
<feature type="domain" description="Disease resistance N-terminal" evidence="7">
    <location>
        <begin position="12"/>
        <end position="96"/>
    </location>
</feature>
<dbReference type="Gene3D" id="3.40.50.300">
    <property type="entry name" value="P-loop containing nucleotide triphosphate hydrolases"/>
    <property type="match status" value="1"/>
</dbReference>
<dbReference type="Gene3D" id="3.80.10.10">
    <property type="entry name" value="Ribonuclease Inhibitor"/>
    <property type="match status" value="1"/>
</dbReference>
<name>A0A2G2ZT78_CAPAN</name>
<dbReference type="InterPro" id="IPR056789">
    <property type="entry name" value="LRR_R13L1-DRL21"/>
</dbReference>
<dbReference type="InterPro" id="IPR032675">
    <property type="entry name" value="LRR_dom_sf"/>
</dbReference>